<protein>
    <submittedName>
        <fullName evidence="2">Uncharacterized protein</fullName>
    </submittedName>
</protein>
<evidence type="ECO:0000256" key="1">
    <source>
        <dbReference type="SAM" id="Phobius"/>
    </source>
</evidence>
<reference evidence="2" key="2">
    <citation type="submission" date="2020-11" db="EMBL/GenBank/DDBJ databases">
        <title>Whole genome sequencing of Colletotrichum sp.</title>
        <authorList>
            <person name="Li H."/>
        </authorList>
    </citation>
    <scope>NUCLEOTIDE SEQUENCE</scope>
    <source>
        <strain evidence="2">CkLH20</strain>
    </source>
</reference>
<keyword evidence="1" id="KW-0812">Transmembrane</keyword>
<evidence type="ECO:0000313" key="2">
    <source>
        <dbReference type="EMBL" id="KAF9879455.1"/>
    </source>
</evidence>
<accession>A0A9P6IBB8</accession>
<dbReference type="AlphaFoldDB" id="A0A9P6IBB8"/>
<dbReference type="Proteomes" id="UP000781932">
    <property type="component" value="Unassembled WGS sequence"/>
</dbReference>
<organism evidence="2 3">
    <name type="scientific">Colletotrichum karsti</name>
    <dbReference type="NCBI Taxonomy" id="1095194"/>
    <lineage>
        <taxon>Eukaryota</taxon>
        <taxon>Fungi</taxon>
        <taxon>Dikarya</taxon>
        <taxon>Ascomycota</taxon>
        <taxon>Pezizomycotina</taxon>
        <taxon>Sordariomycetes</taxon>
        <taxon>Hypocreomycetidae</taxon>
        <taxon>Glomerellales</taxon>
        <taxon>Glomerellaceae</taxon>
        <taxon>Colletotrichum</taxon>
        <taxon>Colletotrichum boninense species complex</taxon>
    </lineage>
</organism>
<dbReference type="RefSeq" id="XP_038748916.1">
    <property type="nucleotide sequence ID" value="XM_038885717.1"/>
</dbReference>
<keyword evidence="1" id="KW-1133">Transmembrane helix</keyword>
<keyword evidence="3" id="KW-1185">Reference proteome</keyword>
<gene>
    <name evidence="2" type="ORF">CkaCkLH20_02998</name>
</gene>
<proteinExistence type="predicted"/>
<dbReference type="EMBL" id="JAATWM020000007">
    <property type="protein sequence ID" value="KAF9879455.1"/>
    <property type="molecule type" value="Genomic_DNA"/>
</dbReference>
<feature type="transmembrane region" description="Helical" evidence="1">
    <location>
        <begin position="144"/>
        <end position="163"/>
    </location>
</feature>
<reference evidence="2" key="1">
    <citation type="submission" date="2020-03" db="EMBL/GenBank/DDBJ databases">
        <authorList>
            <person name="He L."/>
        </authorList>
    </citation>
    <scope>NUCLEOTIDE SEQUENCE</scope>
    <source>
        <strain evidence="2">CkLH20</strain>
    </source>
</reference>
<comment type="caution">
    <text evidence="2">The sequence shown here is derived from an EMBL/GenBank/DDBJ whole genome shotgun (WGS) entry which is preliminary data.</text>
</comment>
<sequence>MLPTTFRRAVASRLAMPRPAGTAQTTTPRNNTLHTLATYRPQLNVNINKSGNRFGPSQIRANKPFSRSYAEHWGLGRAAPLVHGLTQENTELRQCNEELKLLNDKSVLMLDDSNLLMEKSNLLMGESILLIEELAARERTANRISFWALLFGGFGICSAVYFWQFPSVQKQKETLEKRGTSTLMLVWEREEGEMIAALFMSSAP</sequence>
<evidence type="ECO:0000313" key="3">
    <source>
        <dbReference type="Proteomes" id="UP000781932"/>
    </source>
</evidence>
<dbReference type="GeneID" id="62158791"/>
<keyword evidence="1" id="KW-0472">Membrane</keyword>
<name>A0A9P6IBB8_9PEZI</name>